<dbReference type="Proteomes" id="UP000216001">
    <property type="component" value="Unassembled WGS sequence"/>
</dbReference>
<name>A0A264VRB3_PRORE</name>
<sequence>MENIFIDVIDKEYEFLCQLYWQVEGNGRFSYSMIKIEEKTQLKSKEIKTIVAKSCKAYSLKLKCVSCGEIECLRDRSHFSHLNGLEHVCIDCIRIENEKERQEKIEYINDLLFCKKENALSINDLSFENSVFLLSLIRYCADENLIYLDSLNNLKHEKLTPSYNFDLLIIEQLYASGVIAISTVTNLKYLSVSGDYVYFNDEFMCWEVIVKETDNLSSIIDLLERKLSDLYYLQENKKSLIELCKKNNLFECFFYLNHEMNEYNFTSFQIGEKTTKNITCLLENLSVGQVFYIISKTVTDAFIYHQKKSTKINKGQAANSVVDAMKRMHERYLANGWSIYSKYRPRHCPQSVLCQVLFVFILQTDDGGIYKSLKQIITDDDKGVFLNH</sequence>
<dbReference type="AlphaFoldDB" id="A0A264VRB3"/>
<dbReference type="GeneID" id="92272818"/>
<organism evidence="1 2">
    <name type="scientific">Providencia rettgeri</name>
    <dbReference type="NCBI Taxonomy" id="587"/>
    <lineage>
        <taxon>Bacteria</taxon>
        <taxon>Pseudomonadati</taxon>
        <taxon>Pseudomonadota</taxon>
        <taxon>Gammaproteobacteria</taxon>
        <taxon>Enterobacterales</taxon>
        <taxon>Morganellaceae</taxon>
        <taxon>Providencia</taxon>
    </lineage>
</organism>
<accession>A0A264VRB3</accession>
<reference evidence="1 2" key="1">
    <citation type="submission" date="2017-07" db="EMBL/GenBank/DDBJ databases">
        <title>blaIMP-27 on transferable plasmids in Proteus mirabilis and Providencia rettgeri.</title>
        <authorList>
            <person name="Potter R."/>
        </authorList>
    </citation>
    <scope>NUCLEOTIDE SEQUENCE [LARGE SCALE GENOMIC DNA]</scope>
    <source>
        <strain evidence="1 2">PR1</strain>
    </source>
</reference>
<proteinExistence type="predicted"/>
<dbReference type="RefSeq" id="WP_094961998.1">
    <property type="nucleotide sequence ID" value="NZ_CP058958.1"/>
</dbReference>
<protein>
    <submittedName>
        <fullName evidence="1">Uncharacterized protein</fullName>
    </submittedName>
</protein>
<comment type="caution">
    <text evidence="1">The sequence shown here is derived from an EMBL/GenBank/DDBJ whole genome shotgun (WGS) entry which is preliminary data.</text>
</comment>
<evidence type="ECO:0000313" key="2">
    <source>
        <dbReference type="Proteomes" id="UP000216001"/>
    </source>
</evidence>
<evidence type="ECO:0000313" key="1">
    <source>
        <dbReference type="EMBL" id="OZS73896.1"/>
    </source>
</evidence>
<gene>
    <name evidence="1" type="ORF">CHI95_14430</name>
</gene>
<dbReference type="EMBL" id="NOWC01000017">
    <property type="protein sequence ID" value="OZS73896.1"/>
    <property type="molecule type" value="Genomic_DNA"/>
</dbReference>